<sequence length="112" mass="12884">MICYSVAYKQQYALLQEYFTNSETLHLNDNSNDISGLRHCYEHGKSLPSNVSLMVGKEVLQGYVWEYPRNGAIDPLTLAIIFGDEMWDLRSTGIFLISRLGIRDRIYPDDSM</sequence>
<comment type="caution">
    <text evidence="1">The sequence shown here is derived from an EMBL/GenBank/DDBJ whole genome shotgun (WGS) entry which is preliminary data.</text>
</comment>
<evidence type="ECO:0000313" key="2">
    <source>
        <dbReference type="Proteomes" id="UP000499080"/>
    </source>
</evidence>
<organism evidence="1 2">
    <name type="scientific">Araneus ventricosus</name>
    <name type="common">Orbweaver spider</name>
    <name type="synonym">Epeira ventricosa</name>
    <dbReference type="NCBI Taxonomy" id="182803"/>
    <lineage>
        <taxon>Eukaryota</taxon>
        <taxon>Metazoa</taxon>
        <taxon>Ecdysozoa</taxon>
        <taxon>Arthropoda</taxon>
        <taxon>Chelicerata</taxon>
        <taxon>Arachnida</taxon>
        <taxon>Araneae</taxon>
        <taxon>Araneomorphae</taxon>
        <taxon>Entelegynae</taxon>
        <taxon>Araneoidea</taxon>
        <taxon>Araneidae</taxon>
        <taxon>Araneus</taxon>
    </lineage>
</organism>
<name>A0A4Y2R5U4_ARAVE</name>
<dbReference type="EMBL" id="BGPR01015791">
    <property type="protein sequence ID" value="GBN70619.1"/>
    <property type="molecule type" value="Genomic_DNA"/>
</dbReference>
<protein>
    <submittedName>
        <fullName evidence="1">Uncharacterized protein</fullName>
    </submittedName>
</protein>
<dbReference type="Proteomes" id="UP000499080">
    <property type="component" value="Unassembled WGS sequence"/>
</dbReference>
<gene>
    <name evidence="1" type="ORF">AVEN_140737_1</name>
</gene>
<reference evidence="1 2" key="1">
    <citation type="journal article" date="2019" name="Sci. Rep.">
        <title>Orb-weaving spider Araneus ventricosus genome elucidates the spidroin gene catalogue.</title>
        <authorList>
            <person name="Kono N."/>
            <person name="Nakamura H."/>
            <person name="Ohtoshi R."/>
            <person name="Moran D.A.P."/>
            <person name="Shinohara A."/>
            <person name="Yoshida Y."/>
            <person name="Fujiwara M."/>
            <person name="Mori M."/>
            <person name="Tomita M."/>
            <person name="Arakawa K."/>
        </authorList>
    </citation>
    <scope>NUCLEOTIDE SEQUENCE [LARGE SCALE GENOMIC DNA]</scope>
</reference>
<proteinExistence type="predicted"/>
<accession>A0A4Y2R5U4</accession>
<keyword evidence="2" id="KW-1185">Reference proteome</keyword>
<evidence type="ECO:0000313" key="1">
    <source>
        <dbReference type="EMBL" id="GBN70619.1"/>
    </source>
</evidence>
<dbReference type="AlphaFoldDB" id="A0A4Y2R5U4"/>